<feature type="transmembrane region" description="Helical" evidence="5">
    <location>
        <begin position="78"/>
        <end position="98"/>
    </location>
</feature>
<evidence type="ECO:0000313" key="7">
    <source>
        <dbReference type="Proteomes" id="UP000292927"/>
    </source>
</evidence>
<dbReference type="Pfam" id="PF04191">
    <property type="entry name" value="PEMT"/>
    <property type="match status" value="1"/>
</dbReference>
<feature type="transmembrane region" description="Helical" evidence="5">
    <location>
        <begin position="133"/>
        <end position="160"/>
    </location>
</feature>
<keyword evidence="3 5" id="KW-1133">Transmembrane helix</keyword>
<sequence length="193" mass="21842">MVFQIIGISVLLIFYGCYFLKMLHQHKQGIMTDQIGKGKTGVVKKIEITMKMVTFVVPAAEFISIVLNIFVAIFPLRILGAVISIVGVLAFILSVLTMRDSWRAGVSKTDQTELITGGIYQISRNPAFLGFDLVYIGMVMMFFNLPLLILSVVAMIIFHLQIVNVEEDFLLETFGDDYIDYKKKVCRYLGRKQ</sequence>
<reference evidence="6 7" key="1">
    <citation type="submission" date="2019-02" db="EMBL/GenBank/DDBJ databases">
        <title>Genomic Encyclopedia of Type Strains, Phase IV (KMG-IV): sequencing the most valuable type-strain genomes for metagenomic binning, comparative biology and taxonomic classification.</title>
        <authorList>
            <person name="Goeker M."/>
        </authorList>
    </citation>
    <scope>NUCLEOTIDE SEQUENCE [LARGE SCALE GENOMIC DNA]</scope>
    <source>
        <strain evidence="6 7">DSM 29486</strain>
    </source>
</reference>
<dbReference type="InterPro" id="IPR007318">
    <property type="entry name" value="Phopholipid_MeTrfase"/>
</dbReference>
<dbReference type="GO" id="GO:0032259">
    <property type="term" value="P:methylation"/>
    <property type="evidence" value="ECO:0007669"/>
    <property type="project" value="UniProtKB-KW"/>
</dbReference>
<evidence type="ECO:0000256" key="2">
    <source>
        <dbReference type="ARBA" id="ARBA00022692"/>
    </source>
</evidence>
<keyword evidence="7" id="KW-1185">Reference proteome</keyword>
<accession>A0A4Q7NYA1</accession>
<organism evidence="6 7">
    <name type="scientific">Cuneatibacter caecimuris</name>
    <dbReference type="NCBI Taxonomy" id="1796618"/>
    <lineage>
        <taxon>Bacteria</taxon>
        <taxon>Bacillati</taxon>
        <taxon>Bacillota</taxon>
        <taxon>Clostridia</taxon>
        <taxon>Lachnospirales</taxon>
        <taxon>Lachnospiraceae</taxon>
        <taxon>Cuneatibacter</taxon>
    </lineage>
</organism>
<dbReference type="GO" id="GO:0012505">
    <property type="term" value="C:endomembrane system"/>
    <property type="evidence" value="ECO:0007669"/>
    <property type="project" value="UniProtKB-SubCell"/>
</dbReference>
<keyword evidence="6" id="KW-0489">Methyltransferase</keyword>
<evidence type="ECO:0000256" key="1">
    <source>
        <dbReference type="ARBA" id="ARBA00004127"/>
    </source>
</evidence>
<gene>
    <name evidence="6" type="ORF">EV209_3107</name>
</gene>
<dbReference type="PANTHER" id="PTHR12714">
    <property type="entry name" value="PROTEIN-S ISOPRENYLCYSTEINE O-METHYLTRANSFERASE"/>
    <property type="match status" value="1"/>
</dbReference>
<dbReference type="Proteomes" id="UP000292927">
    <property type="component" value="Unassembled WGS sequence"/>
</dbReference>
<dbReference type="EMBL" id="SGXF01000009">
    <property type="protein sequence ID" value="RZS92393.1"/>
    <property type="molecule type" value="Genomic_DNA"/>
</dbReference>
<evidence type="ECO:0000313" key="6">
    <source>
        <dbReference type="EMBL" id="RZS92393.1"/>
    </source>
</evidence>
<comment type="subcellular location">
    <subcellularLocation>
        <location evidence="1">Endomembrane system</location>
        <topology evidence="1">Multi-pass membrane protein</topology>
    </subcellularLocation>
</comment>
<dbReference type="Gene3D" id="1.20.120.1630">
    <property type="match status" value="1"/>
</dbReference>
<evidence type="ECO:0000256" key="4">
    <source>
        <dbReference type="ARBA" id="ARBA00023136"/>
    </source>
</evidence>
<name>A0A4Q7NYA1_9FIRM</name>
<dbReference type="RefSeq" id="WP_130436334.1">
    <property type="nucleotide sequence ID" value="NZ_SGXF01000009.1"/>
</dbReference>
<dbReference type="GO" id="GO:0008168">
    <property type="term" value="F:methyltransferase activity"/>
    <property type="evidence" value="ECO:0007669"/>
    <property type="project" value="UniProtKB-KW"/>
</dbReference>
<keyword evidence="2 5" id="KW-0812">Transmembrane</keyword>
<dbReference type="PANTHER" id="PTHR12714:SF9">
    <property type="entry name" value="PROTEIN-S-ISOPRENYLCYSTEINE O-METHYLTRANSFERASE"/>
    <property type="match status" value="1"/>
</dbReference>
<feature type="transmembrane region" description="Helical" evidence="5">
    <location>
        <begin position="52"/>
        <end position="72"/>
    </location>
</feature>
<dbReference type="AlphaFoldDB" id="A0A4Q7NYA1"/>
<protein>
    <submittedName>
        <fullName evidence="6">Phospholipid methyltransferase</fullName>
    </submittedName>
</protein>
<comment type="caution">
    <text evidence="6">The sequence shown here is derived from an EMBL/GenBank/DDBJ whole genome shotgun (WGS) entry which is preliminary data.</text>
</comment>
<evidence type="ECO:0000256" key="3">
    <source>
        <dbReference type="ARBA" id="ARBA00022989"/>
    </source>
</evidence>
<keyword evidence="4 5" id="KW-0472">Membrane</keyword>
<feature type="transmembrane region" description="Helical" evidence="5">
    <location>
        <begin position="6"/>
        <end position="23"/>
    </location>
</feature>
<dbReference type="OrthoDB" id="9782395at2"/>
<keyword evidence="6" id="KW-0808">Transferase</keyword>
<proteinExistence type="predicted"/>
<evidence type="ECO:0000256" key="5">
    <source>
        <dbReference type="SAM" id="Phobius"/>
    </source>
</evidence>